<organism evidence="1 2">
    <name type="scientific">Manihot esculenta</name>
    <name type="common">Cassava</name>
    <name type="synonym">Jatropha manihot</name>
    <dbReference type="NCBI Taxonomy" id="3983"/>
    <lineage>
        <taxon>Eukaryota</taxon>
        <taxon>Viridiplantae</taxon>
        <taxon>Streptophyta</taxon>
        <taxon>Embryophyta</taxon>
        <taxon>Tracheophyta</taxon>
        <taxon>Spermatophyta</taxon>
        <taxon>Magnoliopsida</taxon>
        <taxon>eudicotyledons</taxon>
        <taxon>Gunneridae</taxon>
        <taxon>Pentapetalae</taxon>
        <taxon>rosids</taxon>
        <taxon>fabids</taxon>
        <taxon>Malpighiales</taxon>
        <taxon>Euphorbiaceae</taxon>
        <taxon>Crotonoideae</taxon>
        <taxon>Manihoteae</taxon>
        <taxon>Manihot</taxon>
    </lineage>
</organism>
<gene>
    <name evidence="1" type="ORF">MANES_14G108800v8</name>
</gene>
<accession>A0ACB7GFQ1</accession>
<comment type="caution">
    <text evidence="1">The sequence shown here is derived from an EMBL/GenBank/DDBJ whole genome shotgun (WGS) entry which is preliminary data.</text>
</comment>
<sequence length="355" mass="41603">MSLDAHKKSSGNGNGVVMSTQVAHRLRLNPITDHKPDSYEDLQSDFSPLLFSSLERYLPPSMLNMSREAKIQFMRDILVRYSPEGERTRIQKHREYRQKIISNYQPLHRELYTMNAVNFFVPSFLKAINENTEESFRSILVEPTPGVYVFEMLQPSFCEMLMSEVENFERWVHETKFRIMRPNTMNKYGAVLDDFGLETVLDKWMDEYIRPMSKVEYGVDRDVELGFHVDDSEVTLNVCLGKQFYGGELFFRGVRCDKHVNSETQPEEILDYVHVPGRAVLHRGRHRHGARATTSGHRCNLILWCRSSVFRELKKYQKDFSSWCGECRRERRERQRLSITATKLELLKRNGISAS</sequence>
<dbReference type="EMBL" id="CM004400">
    <property type="protein sequence ID" value="KAG8639154.1"/>
    <property type="molecule type" value="Genomic_DNA"/>
</dbReference>
<proteinExistence type="predicted"/>
<evidence type="ECO:0000313" key="2">
    <source>
        <dbReference type="Proteomes" id="UP000091857"/>
    </source>
</evidence>
<evidence type="ECO:0000313" key="1">
    <source>
        <dbReference type="EMBL" id="KAG8639154.1"/>
    </source>
</evidence>
<reference evidence="2" key="1">
    <citation type="journal article" date="2016" name="Nat. Biotechnol.">
        <title>Sequencing wild and cultivated cassava and related species reveals extensive interspecific hybridization and genetic diversity.</title>
        <authorList>
            <person name="Bredeson J.V."/>
            <person name="Lyons J.B."/>
            <person name="Prochnik S.E."/>
            <person name="Wu G.A."/>
            <person name="Ha C.M."/>
            <person name="Edsinger-Gonzales E."/>
            <person name="Grimwood J."/>
            <person name="Schmutz J."/>
            <person name="Rabbi I.Y."/>
            <person name="Egesi C."/>
            <person name="Nauluvula P."/>
            <person name="Lebot V."/>
            <person name="Ndunguru J."/>
            <person name="Mkamilo G."/>
            <person name="Bart R.S."/>
            <person name="Setter T.L."/>
            <person name="Gleadow R.M."/>
            <person name="Kulakow P."/>
            <person name="Ferguson M.E."/>
            <person name="Rounsley S."/>
            <person name="Rokhsar D.S."/>
        </authorList>
    </citation>
    <scope>NUCLEOTIDE SEQUENCE [LARGE SCALE GENOMIC DNA]</scope>
    <source>
        <strain evidence="2">cv. AM560-2</strain>
    </source>
</reference>
<keyword evidence="2" id="KW-1185">Reference proteome</keyword>
<dbReference type="Proteomes" id="UP000091857">
    <property type="component" value="Chromosome 14"/>
</dbReference>
<name>A0ACB7GFQ1_MANES</name>
<protein>
    <submittedName>
        <fullName evidence="1">Uncharacterized protein</fullName>
    </submittedName>
</protein>